<dbReference type="InterPro" id="IPR000531">
    <property type="entry name" value="Beta-barrel_TonB"/>
</dbReference>
<dbReference type="PANTHER" id="PTHR47234">
    <property type="match status" value="1"/>
</dbReference>
<feature type="domain" description="TonB-dependent receptor-like beta-barrel" evidence="12">
    <location>
        <begin position="413"/>
        <end position="910"/>
    </location>
</feature>
<evidence type="ECO:0000256" key="5">
    <source>
        <dbReference type="ARBA" id="ARBA00022729"/>
    </source>
</evidence>
<dbReference type="Pfam" id="PF07715">
    <property type="entry name" value="Plug"/>
    <property type="match status" value="1"/>
</dbReference>
<evidence type="ECO:0000256" key="9">
    <source>
        <dbReference type="PROSITE-ProRule" id="PRU01360"/>
    </source>
</evidence>
<dbReference type="PROSITE" id="PS00430">
    <property type="entry name" value="TONB_DEPENDENT_REC_1"/>
    <property type="match status" value="1"/>
</dbReference>
<evidence type="ECO:0000256" key="1">
    <source>
        <dbReference type="ARBA" id="ARBA00004571"/>
    </source>
</evidence>
<evidence type="ECO:0000313" key="14">
    <source>
        <dbReference type="EMBL" id="QMW24515.1"/>
    </source>
</evidence>
<dbReference type="Proteomes" id="UP000515292">
    <property type="component" value="Chromosome"/>
</dbReference>
<feature type="short sequence motif" description="TonB box" evidence="10">
    <location>
        <begin position="29"/>
        <end position="35"/>
    </location>
</feature>
<keyword evidence="8 9" id="KW-0998">Cell outer membrane</keyword>
<dbReference type="Gene3D" id="2.40.170.20">
    <property type="entry name" value="TonB-dependent receptor, beta-barrel domain"/>
    <property type="match status" value="1"/>
</dbReference>
<evidence type="ECO:0000259" key="12">
    <source>
        <dbReference type="Pfam" id="PF00593"/>
    </source>
</evidence>
<name>A0A7G5IMC3_9SPHN</name>
<protein>
    <submittedName>
        <fullName evidence="14">TonB-dependent receptor</fullName>
    </submittedName>
</protein>
<dbReference type="KEGG" id="sand:H3309_03775"/>
<dbReference type="InterPro" id="IPR036942">
    <property type="entry name" value="Beta-barrel_TonB_sf"/>
</dbReference>
<sequence>MALLSGVAQAQTPAPTPAAAAAEAADADTIVVTGSRIARPDLESVSPVAVVSSQEIALKGTVNVEEVLNELPQFIPSQTAFSNNPGDGAATIDLRGLGAGRTLVLVNGRRWVSYDVTQLIDLNTIPAALIESTQVLTGGSSAVYGSDAISGVVNFIMKKDFQGVQLDAQYRITGRGDGGTFNANATIGGNFADGKGNATLFIGYIKRDPIFQGEREFSRRTVSEAGDGTTFFGGSGSVPGTRFTVPSNPVYSSAGIPAPLVPGNNLFLQNGSTRPYSGTTDAFNFAPDNYLQLPQERWLIGGFANYEVNEHLDFYTELAYINNRVPTQLAATPISGNFTIPTTSSFYAPAVQSAFQAIDAGQVRSITNNTFLDAPNDGRITIGIGRRMQEVGPRISSNERQAFRILMGVRGAIAGDWGYDAYYSYSRTTALESQFGNVSRSRFSQALLGCPTGSAAGCAPLNIFGPGNISPAAANFVKVDTKNQTTIAEQVANFAITNGNLFDLGLGASPVAVSIGGEYRSVRGQFAPDFILSSGDVVGFNGGQPTGGGYNIREVFGELKIPILADRPFFHSLELSGAARYSDYSNSTGGVFTYAYGGSWAPVKDIRFRGQYQRAIRGPTIFALFQGSAESFPAFTDYCRLAVAVSNSTLNASCRANGVPAALIGTSFGSGNSQIRATVGGNPNLKEETSDTFSVGTVIQPSFVPGLSITVDYYNVKIKDAFFAPGATNIRDACFGTAANGYQPFDTSFCALIPRDPVNFEVDRLVNLTANSGFLQSRGIDFEVRYGMPLDFGVMGAEESRLNFRLSGTRLLKYLFNPLAGIPDLLVDCTGRFGGTCGDPYAKWRGSFSTTFISGPFTGQVRLNYVGPSEDDETQGPVSVTKLKGRVYTDLSFSWDINDRFAATFGASNLFDLTPPIIGDLNNQQMNTYPSTYDPLGRRFFVGLRSKF</sequence>
<keyword evidence="2 9" id="KW-0813">Transport</keyword>
<dbReference type="SUPFAM" id="SSF56935">
    <property type="entry name" value="Porins"/>
    <property type="match status" value="1"/>
</dbReference>
<keyword evidence="3 9" id="KW-1134">Transmembrane beta strand</keyword>
<dbReference type="Gene3D" id="2.170.130.10">
    <property type="entry name" value="TonB-dependent receptor, plug domain"/>
    <property type="match status" value="1"/>
</dbReference>
<keyword evidence="5" id="KW-0732">Signal</keyword>
<dbReference type="EMBL" id="CP059851">
    <property type="protein sequence ID" value="QMW24515.1"/>
    <property type="molecule type" value="Genomic_DNA"/>
</dbReference>
<dbReference type="InterPro" id="IPR037066">
    <property type="entry name" value="Plug_dom_sf"/>
</dbReference>
<dbReference type="InterPro" id="IPR012910">
    <property type="entry name" value="Plug_dom"/>
</dbReference>
<reference evidence="14 15" key="1">
    <citation type="submission" date="2020-07" db="EMBL/GenBank/DDBJ databases">
        <title>Complete genome sequence for Sandaracinobacter sp. M6.</title>
        <authorList>
            <person name="Tang Y."/>
            <person name="Liu Q."/>
            <person name="Guo Z."/>
            <person name="Lei P."/>
            <person name="Huang B."/>
        </authorList>
    </citation>
    <scope>NUCLEOTIDE SEQUENCE [LARGE SCALE GENOMIC DNA]</scope>
    <source>
        <strain evidence="14 15">M6</strain>
    </source>
</reference>
<evidence type="ECO:0000259" key="13">
    <source>
        <dbReference type="Pfam" id="PF07715"/>
    </source>
</evidence>
<evidence type="ECO:0000256" key="6">
    <source>
        <dbReference type="ARBA" id="ARBA00023077"/>
    </source>
</evidence>
<keyword evidence="14" id="KW-0675">Receptor</keyword>
<evidence type="ECO:0000256" key="8">
    <source>
        <dbReference type="ARBA" id="ARBA00023237"/>
    </source>
</evidence>
<feature type="domain" description="TonB-dependent receptor plug" evidence="13">
    <location>
        <begin position="43"/>
        <end position="152"/>
    </location>
</feature>
<evidence type="ECO:0000256" key="10">
    <source>
        <dbReference type="PROSITE-ProRule" id="PRU10143"/>
    </source>
</evidence>
<evidence type="ECO:0000256" key="3">
    <source>
        <dbReference type="ARBA" id="ARBA00022452"/>
    </source>
</evidence>
<dbReference type="AlphaFoldDB" id="A0A7G5IMC3"/>
<evidence type="ECO:0000256" key="11">
    <source>
        <dbReference type="RuleBase" id="RU003357"/>
    </source>
</evidence>
<organism evidence="14 15">
    <name type="scientific">Sandaracinobacteroides saxicola</name>
    <dbReference type="NCBI Taxonomy" id="2759707"/>
    <lineage>
        <taxon>Bacteria</taxon>
        <taxon>Pseudomonadati</taxon>
        <taxon>Pseudomonadota</taxon>
        <taxon>Alphaproteobacteria</taxon>
        <taxon>Sphingomonadales</taxon>
        <taxon>Sphingosinicellaceae</taxon>
        <taxon>Sandaracinobacteroides</taxon>
    </lineage>
</organism>
<dbReference type="PANTHER" id="PTHR47234:SF2">
    <property type="entry name" value="TONB-DEPENDENT RECEPTOR"/>
    <property type="match status" value="1"/>
</dbReference>
<keyword evidence="7 9" id="KW-0472">Membrane</keyword>
<evidence type="ECO:0000313" key="15">
    <source>
        <dbReference type="Proteomes" id="UP000515292"/>
    </source>
</evidence>
<comment type="similarity">
    <text evidence="9 11">Belongs to the TonB-dependent receptor family.</text>
</comment>
<gene>
    <name evidence="14" type="ORF">H3309_03775</name>
</gene>
<evidence type="ECO:0000256" key="4">
    <source>
        <dbReference type="ARBA" id="ARBA00022692"/>
    </source>
</evidence>
<evidence type="ECO:0000256" key="2">
    <source>
        <dbReference type="ARBA" id="ARBA00022448"/>
    </source>
</evidence>
<dbReference type="InterPro" id="IPR039426">
    <property type="entry name" value="TonB-dep_rcpt-like"/>
</dbReference>
<proteinExistence type="inferred from homology"/>
<keyword evidence="15" id="KW-1185">Reference proteome</keyword>
<keyword evidence="4 9" id="KW-0812">Transmembrane</keyword>
<comment type="subcellular location">
    <subcellularLocation>
        <location evidence="1 9">Cell outer membrane</location>
        <topology evidence="1 9">Multi-pass membrane protein</topology>
    </subcellularLocation>
</comment>
<dbReference type="PROSITE" id="PS52016">
    <property type="entry name" value="TONB_DEPENDENT_REC_3"/>
    <property type="match status" value="1"/>
</dbReference>
<evidence type="ECO:0000256" key="7">
    <source>
        <dbReference type="ARBA" id="ARBA00023136"/>
    </source>
</evidence>
<dbReference type="GO" id="GO:0009279">
    <property type="term" value="C:cell outer membrane"/>
    <property type="evidence" value="ECO:0007669"/>
    <property type="project" value="UniProtKB-SubCell"/>
</dbReference>
<accession>A0A7G5IMC3</accession>
<keyword evidence="6 10" id="KW-0798">TonB box</keyword>
<dbReference type="Pfam" id="PF00593">
    <property type="entry name" value="TonB_dep_Rec_b-barrel"/>
    <property type="match status" value="1"/>
</dbReference>
<dbReference type="InterPro" id="IPR010916">
    <property type="entry name" value="TonB_box_CS"/>
</dbReference>